<evidence type="ECO:0000256" key="2">
    <source>
        <dbReference type="ARBA" id="ARBA00023015"/>
    </source>
</evidence>
<organism evidence="6 7">
    <name type="scientific">Mesorhizobium waimense</name>
    <dbReference type="NCBI Taxonomy" id="1300307"/>
    <lineage>
        <taxon>Bacteria</taxon>
        <taxon>Pseudomonadati</taxon>
        <taxon>Pseudomonadota</taxon>
        <taxon>Alphaproteobacteria</taxon>
        <taxon>Hyphomicrobiales</taxon>
        <taxon>Phyllobacteriaceae</taxon>
        <taxon>Mesorhizobium</taxon>
    </lineage>
</organism>
<dbReference type="Pfam" id="PF00126">
    <property type="entry name" value="HTH_1"/>
    <property type="match status" value="1"/>
</dbReference>
<dbReference type="Gene3D" id="3.40.190.290">
    <property type="match status" value="1"/>
</dbReference>
<name>A0A3A5K6R7_9HYPH</name>
<reference evidence="6 7" key="1">
    <citation type="submission" date="2018-09" db="EMBL/GenBank/DDBJ databases">
        <title>Mesorhizobium carmichaelinearum sp. nov. isolated from Carmichaelinea spp. root nodules in New Zealand.</title>
        <authorList>
            <person name="De Meyer S.E."/>
        </authorList>
    </citation>
    <scope>NUCLEOTIDE SEQUENCE [LARGE SCALE GENOMIC DNA]</scope>
    <source>
        <strain evidence="6 7">ICMP19557</strain>
    </source>
</reference>
<keyword evidence="7" id="KW-1185">Reference proteome</keyword>
<dbReference type="OrthoDB" id="5297263at2"/>
<evidence type="ECO:0000259" key="5">
    <source>
        <dbReference type="PROSITE" id="PS50931"/>
    </source>
</evidence>
<comment type="similarity">
    <text evidence="1">Belongs to the LysR transcriptional regulatory family.</text>
</comment>
<dbReference type="GO" id="GO:0005829">
    <property type="term" value="C:cytosol"/>
    <property type="evidence" value="ECO:0007669"/>
    <property type="project" value="TreeGrafter"/>
</dbReference>
<dbReference type="RefSeq" id="WP_120017953.1">
    <property type="nucleotide sequence ID" value="NZ_QZWZ01000037.1"/>
</dbReference>
<dbReference type="SUPFAM" id="SSF46785">
    <property type="entry name" value="Winged helix' DNA-binding domain"/>
    <property type="match status" value="1"/>
</dbReference>
<dbReference type="InterPro" id="IPR036388">
    <property type="entry name" value="WH-like_DNA-bd_sf"/>
</dbReference>
<dbReference type="InterPro" id="IPR036390">
    <property type="entry name" value="WH_DNA-bd_sf"/>
</dbReference>
<keyword evidence="3" id="KW-0238">DNA-binding</keyword>
<keyword evidence="2" id="KW-0805">Transcription regulation</keyword>
<proteinExistence type="inferred from homology"/>
<dbReference type="PANTHER" id="PTHR30419:SF2">
    <property type="entry name" value="LYSR FAMILY TRANSCRIPTIONAL REGULATOR"/>
    <property type="match status" value="1"/>
</dbReference>
<dbReference type="GO" id="GO:0003700">
    <property type="term" value="F:DNA-binding transcription factor activity"/>
    <property type="evidence" value="ECO:0007669"/>
    <property type="project" value="InterPro"/>
</dbReference>
<evidence type="ECO:0000256" key="3">
    <source>
        <dbReference type="ARBA" id="ARBA00023125"/>
    </source>
</evidence>
<dbReference type="GO" id="GO:0003677">
    <property type="term" value="F:DNA binding"/>
    <property type="evidence" value="ECO:0007669"/>
    <property type="project" value="UniProtKB-KW"/>
</dbReference>
<feature type="domain" description="HTH lysR-type" evidence="5">
    <location>
        <begin position="1"/>
        <end position="59"/>
    </location>
</feature>
<dbReference type="Proteomes" id="UP000272706">
    <property type="component" value="Unassembled WGS sequence"/>
</dbReference>
<evidence type="ECO:0000313" key="7">
    <source>
        <dbReference type="Proteomes" id="UP000272706"/>
    </source>
</evidence>
<dbReference type="InterPro" id="IPR000847">
    <property type="entry name" value="LysR_HTH_N"/>
</dbReference>
<dbReference type="SUPFAM" id="SSF53850">
    <property type="entry name" value="Periplasmic binding protein-like II"/>
    <property type="match status" value="1"/>
</dbReference>
<dbReference type="InterPro" id="IPR005119">
    <property type="entry name" value="LysR_subst-bd"/>
</dbReference>
<sequence>MRYLNSAHYINVVANTGSIRAAAELLAITSTALNRRILAMEAELGVAIFERLPHGVRLSSAGELLVHHMRNQLSDMEHLKSQIADLAGARAGHVAIACSQALLPYHLPMQISLYRKEHPNVTFGVHLRDREEAERALVDHTADIAIVYEPTRLAAFMTLMRVHQPVHAVMRPDHPLASHETVRLRACLDYPIALPTSSYGVRYLLDIGAQSSSLQLEPVIQSDSFEFLRNHAISEDIITFHFPIGLSHQTMTGDMISRPLDPRDVPAGMLYVGQLKGRTLPVAAARFADQLFASLAQQYDVS</sequence>
<accession>A0A3A5K6R7</accession>
<dbReference type="PROSITE" id="PS50931">
    <property type="entry name" value="HTH_LYSR"/>
    <property type="match status" value="1"/>
</dbReference>
<evidence type="ECO:0000256" key="4">
    <source>
        <dbReference type="ARBA" id="ARBA00023163"/>
    </source>
</evidence>
<dbReference type="PANTHER" id="PTHR30419">
    <property type="entry name" value="HTH-TYPE TRANSCRIPTIONAL REGULATOR YBHD"/>
    <property type="match status" value="1"/>
</dbReference>
<dbReference type="AlphaFoldDB" id="A0A3A5K6R7"/>
<gene>
    <name evidence="6" type="ORF">D3227_30680</name>
</gene>
<evidence type="ECO:0000313" key="6">
    <source>
        <dbReference type="EMBL" id="RJT30093.1"/>
    </source>
</evidence>
<dbReference type="Gene3D" id="1.10.10.10">
    <property type="entry name" value="Winged helix-like DNA-binding domain superfamily/Winged helix DNA-binding domain"/>
    <property type="match status" value="1"/>
</dbReference>
<protein>
    <submittedName>
        <fullName evidence="6">LysR family transcriptional regulator</fullName>
    </submittedName>
</protein>
<comment type="caution">
    <text evidence="6">The sequence shown here is derived from an EMBL/GenBank/DDBJ whole genome shotgun (WGS) entry which is preliminary data.</text>
</comment>
<dbReference type="EMBL" id="QZWZ01000037">
    <property type="protein sequence ID" value="RJT30093.1"/>
    <property type="molecule type" value="Genomic_DNA"/>
</dbReference>
<evidence type="ECO:0000256" key="1">
    <source>
        <dbReference type="ARBA" id="ARBA00009437"/>
    </source>
</evidence>
<dbReference type="Pfam" id="PF03466">
    <property type="entry name" value="LysR_substrate"/>
    <property type="match status" value="1"/>
</dbReference>
<dbReference type="InterPro" id="IPR050950">
    <property type="entry name" value="HTH-type_LysR_regulators"/>
</dbReference>
<keyword evidence="4" id="KW-0804">Transcription</keyword>